<dbReference type="AlphaFoldDB" id="A0A542DSA3"/>
<evidence type="ECO:0000256" key="2">
    <source>
        <dbReference type="ARBA" id="ARBA00023125"/>
    </source>
</evidence>
<dbReference type="InterPro" id="IPR001647">
    <property type="entry name" value="HTH_TetR"/>
</dbReference>
<keyword evidence="7" id="KW-1185">Reference proteome</keyword>
<keyword evidence="2 4" id="KW-0238">DNA-binding</keyword>
<proteinExistence type="predicted"/>
<dbReference type="PRINTS" id="PR00455">
    <property type="entry name" value="HTHTETR"/>
</dbReference>
<dbReference type="Pfam" id="PF00440">
    <property type="entry name" value="TetR_N"/>
    <property type="match status" value="1"/>
</dbReference>
<feature type="DNA-binding region" description="H-T-H motif" evidence="4">
    <location>
        <begin position="56"/>
        <end position="75"/>
    </location>
</feature>
<evidence type="ECO:0000256" key="1">
    <source>
        <dbReference type="ARBA" id="ARBA00023015"/>
    </source>
</evidence>
<dbReference type="PANTHER" id="PTHR30055">
    <property type="entry name" value="HTH-TYPE TRANSCRIPTIONAL REGULATOR RUTR"/>
    <property type="match status" value="1"/>
</dbReference>
<evidence type="ECO:0000259" key="5">
    <source>
        <dbReference type="PROSITE" id="PS50977"/>
    </source>
</evidence>
<dbReference type="EMBL" id="VFMM01000003">
    <property type="protein sequence ID" value="TQJ06001.1"/>
    <property type="molecule type" value="Genomic_DNA"/>
</dbReference>
<dbReference type="PROSITE" id="PS50977">
    <property type="entry name" value="HTH_TETR_2"/>
    <property type="match status" value="1"/>
</dbReference>
<evidence type="ECO:0000313" key="6">
    <source>
        <dbReference type="EMBL" id="TQJ06001.1"/>
    </source>
</evidence>
<protein>
    <submittedName>
        <fullName evidence="6">TetR family transcriptional regulator</fullName>
    </submittedName>
</protein>
<accession>A0A542DSA3</accession>
<gene>
    <name evidence="6" type="ORF">FB475_5651</name>
</gene>
<reference evidence="6 7" key="1">
    <citation type="submission" date="2019-06" db="EMBL/GenBank/DDBJ databases">
        <title>Sequencing the genomes of 1000 actinobacteria strains.</title>
        <authorList>
            <person name="Klenk H.-P."/>
        </authorList>
    </citation>
    <scope>NUCLEOTIDE SEQUENCE [LARGE SCALE GENOMIC DNA]</scope>
    <source>
        <strain evidence="6 7">DSM 17305</strain>
    </source>
</reference>
<comment type="caution">
    <text evidence="6">The sequence shown here is derived from an EMBL/GenBank/DDBJ whole genome shotgun (WGS) entry which is preliminary data.</text>
</comment>
<dbReference type="Proteomes" id="UP000316298">
    <property type="component" value="Unassembled WGS sequence"/>
</dbReference>
<dbReference type="PANTHER" id="PTHR30055:SF234">
    <property type="entry name" value="HTH-TYPE TRANSCRIPTIONAL REGULATOR BETI"/>
    <property type="match status" value="1"/>
</dbReference>
<dbReference type="InterPro" id="IPR009057">
    <property type="entry name" value="Homeodomain-like_sf"/>
</dbReference>
<name>A0A542DSA3_9ACTN</name>
<dbReference type="InterPro" id="IPR050109">
    <property type="entry name" value="HTH-type_TetR-like_transc_reg"/>
</dbReference>
<sequence length="222" mass="24379">MLGSLQLKSYPVHLFIEYGYVVEHQGRRERKKAEVRARIADVATGLFLERGFDAVSVSEVAEAADVARPTVFAHFPRKEDMLFDRYPEAEGLVVAAVNERPAGTSAVAALSGLLVRLADQGHPLSAMRVEFSRFWEVVADSRALQARARELLQHIEEAIADAMERTGVRDPQLTAALTVAAYRVVHLEAVRRILAGEDVAVVAADHRARIVSALAGVDQLCR</sequence>
<dbReference type="SUPFAM" id="SSF46689">
    <property type="entry name" value="Homeodomain-like"/>
    <property type="match status" value="1"/>
</dbReference>
<evidence type="ECO:0000256" key="3">
    <source>
        <dbReference type="ARBA" id="ARBA00023163"/>
    </source>
</evidence>
<keyword evidence="3" id="KW-0804">Transcription</keyword>
<dbReference type="Gene3D" id="1.10.357.10">
    <property type="entry name" value="Tetracycline Repressor, domain 2"/>
    <property type="match status" value="1"/>
</dbReference>
<organism evidence="6 7">
    <name type="scientific">Kribbella jejuensis</name>
    <dbReference type="NCBI Taxonomy" id="236068"/>
    <lineage>
        <taxon>Bacteria</taxon>
        <taxon>Bacillati</taxon>
        <taxon>Actinomycetota</taxon>
        <taxon>Actinomycetes</taxon>
        <taxon>Propionibacteriales</taxon>
        <taxon>Kribbellaceae</taxon>
        <taxon>Kribbella</taxon>
    </lineage>
</organism>
<dbReference type="OrthoDB" id="3211155at2"/>
<dbReference type="GO" id="GO:0003700">
    <property type="term" value="F:DNA-binding transcription factor activity"/>
    <property type="evidence" value="ECO:0007669"/>
    <property type="project" value="TreeGrafter"/>
</dbReference>
<evidence type="ECO:0000313" key="7">
    <source>
        <dbReference type="Proteomes" id="UP000316298"/>
    </source>
</evidence>
<feature type="domain" description="HTH tetR-type" evidence="5">
    <location>
        <begin position="33"/>
        <end position="93"/>
    </location>
</feature>
<dbReference type="GO" id="GO:0000976">
    <property type="term" value="F:transcription cis-regulatory region binding"/>
    <property type="evidence" value="ECO:0007669"/>
    <property type="project" value="TreeGrafter"/>
</dbReference>
<keyword evidence="1" id="KW-0805">Transcription regulation</keyword>
<evidence type="ECO:0000256" key="4">
    <source>
        <dbReference type="PROSITE-ProRule" id="PRU00335"/>
    </source>
</evidence>